<sequence>MGNIASLTRDGFGTNSYTGYNGNKLTNISGFTNSTYDYDANGNLTNDSQKNISLVYNLLNLPQTVSGSRNLTYTYNAAGEKLQKQAGGTTTNYIDGIQYTNNSIDFIQTEEGLARRSGNNYSYEYNLSDHLGNVRVTFYQNPNTNQLEVLQRDDYYAFGLRKAGLVGANNNKYLYNGKELQEELGQYDYGARFYDPVIGRWNVVDPSSEQGGQESLTQYQYGMNNPVRYTDPDGRCPTCPMLWAMQLYESAKYKVKSVFGLKTYADGMMEKAQNQYHSQDPDYVKNVPEKDRRVINKVKNIKANTKIIQGYGEMMGNASEAMGLAMTGAQSTFSLTASAENTVINRLSNAEVREWYNIETKSINTAIAPTEKNAMLTNIQRNSLKYQARYMMADREAATALDVSDPIKPLEFYVKKYTEQGYSGENLWQKIIQGSSKPNPTVNAKFGIK</sequence>
<dbReference type="PANTHER" id="PTHR32305">
    <property type="match status" value="1"/>
</dbReference>
<accession>A0A0C1FTV7</accession>
<proteinExistence type="predicted"/>
<dbReference type="InterPro" id="IPR050708">
    <property type="entry name" value="T6SS_VgrG/RHS"/>
</dbReference>
<evidence type="ECO:0000313" key="2">
    <source>
        <dbReference type="Proteomes" id="UP000031246"/>
    </source>
</evidence>
<protein>
    <recommendedName>
        <fullName evidence="3">RHS repeat-associated core domain-containing protein</fullName>
    </recommendedName>
</protein>
<dbReference type="RefSeq" id="WP_039473881.1">
    <property type="nucleotide sequence ID" value="NZ_JSYN01000006.1"/>
</dbReference>
<dbReference type="InterPro" id="IPR022385">
    <property type="entry name" value="Rhs_assc_core"/>
</dbReference>
<dbReference type="EMBL" id="JSYN01000006">
    <property type="protein sequence ID" value="KIA95233.1"/>
    <property type="molecule type" value="Genomic_DNA"/>
</dbReference>
<name>A0A0C1FTV7_9SPHI</name>
<comment type="caution">
    <text evidence="1">The sequence shown here is derived from an EMBL/GenBank/DDBJ whole genome shotgun (WGS) entry which is preliminary data.</text>
</comment>
<dbReference type="AlphaFoldDB" id="A0A0C1FTV7"/>
<keyword evidence="2" id="KW-1185">Reference proteome</keyword>
<gene>
    <name evidence="1" type="ORF">OC25_07940</name>
</gene>
<dbReference type="OrthoDB" id="1191296at2"/>
<organism evidence="1 2">
    <name type="scientific">Pedobacter kyungheensis</name>
    <dbReference type="NCBI Taxonomy" id="1069985"/>
    <lineage>
        <taxon>Bacteria</taxon>
        <taxon>Pseudomonadati</taxon>
        <taxon>Bacteroidota</taxon>
        <taxon>Sphingobacteriia</taxon>
        <taxon>Sphingobacteriales</taxon>
        <taxon>Sphingobacteriaceae</taxon>
        <taxon>Pedobacter</taxon>
    </lineage>
</organism>
<evidence type="ECO:0000313" key="1">
    <source>
        <dbReference type="EMBL" id="KIA95233.1"/>
    </source>
</evidence>
<reference evidence="1 2" key="1">
    <citation type="submission" date="2014-10" db="EMBL/GenBank/DDBJ databases">
        <title>Pedobacter Kyungheensis.</title>
        <authorList>
            <person name="Anderson B.M."/>
            <person name="Newman J.D."/>
        </authorList>
    </citation>
    <scope>NUCLEOTIDE SEQUENCE [LARGE SCALE GENOMIC DNA]</scope>
    <source>
        <strain evidence="1 2">KACC 16221</strain>
    </source>
</reference>
<dbReference type="Proteomes" id="UP000031246">
    <property type="component" value="Unassembled WGS sequence"/>
</dbReference>
<dbReference type="NCBIfam" id="TIGR03696">
    <property type="entry name" value="Rhs_assc_core"/>
    <property type="match status" value="1"/>
</dbReference>
<dbReference type="PANTHER" id="PTHR32305:SF15">
    <property type="entry name" value="PROTEIN RHSA-RELATED"/>
    <property type="match status" value="1"/>
</dbReference>
<dbReference type="Gene3D" id="2.180.10.10">
    <property type="entry name" value="RHS repeat-associated core"/>
    <property type="match status" value="1"/>
</dbReference>
<evidence type="ECO:0008006" key="3">
    <source>
        <dbReference type="Google" id="ProtNLM"/>
    </source>
</evidence>